<dbReference type="PIRSF" id="PIRSF017082">
    <property type="entry name" value="YflP"/>
    <property type="match status" value="1"/>
</dbReference>
<dbReference type="SUPFAM" id="SSF53850">
    <property type="entry name" value="Periplasmic binding protein-like II"/>
    <property type="match status" value="1"/>
</dbReference>
<proteinExistence type="inferred from homology"/>
<dbReference type="PANTHER" id="PTHR42928:SF5">
    <property type="entry name" value="BLR1237 PROTEIN"/>
    <property type="match status" value="1"/>
</dbReference>
<evidence type="ECO:0000313" key="4">
    <source>
        <dbReference type="Proteomes" id="UP000294692"/>
    </source>
</evidence>
<evidence type="ECO:0000256" key="1">
    <source>
        <dbReference type="ARBA" id="ARBA00006987"/>
    </source>
</evidence>
<keyword evidence="4" id="KW-1185">Reference proteome</keyword>
<name>A0A4R3UV62_9BURK</name>
<sequence>MVKNTMQWLKKCGISACLSGMMLTAAHASSAPLEFIVPYPPGGASDIIVRALAPHLSKATGRNVVVTNRGGANTAIAAMQLARSAPDGNTIMLADVALALNSVVRKQSPGYDVEKDFTPIIQIGSAPLVLFTASTSHSDLPSFLEKGRKEELHISNAGPGSLGHLAAELLRLRSGLNIVSVPYRGSGPALNETLGGQVDAIFTSTATGMPLVENKQLNALAVADDKKVDKYPDIPTFDSFDIQGVKAINWWGLIAPAGLDQATVKQLAEAVRTAMAEPELKQRFDALGINPTLNEGDAFAAMIRQELDQWERVVKEADIQMD</sequence>
<organism evidence="3 4">
    <name type="scientific">Paracandidimonas soli</name>
    <dbReference type="NCBI Taxonomy" id="1917182"/>
    <lineage>
        <taxon>Bacteria</taxon>
        <taxon>Pseudomonadati</taxon>
        <taxon>Pseudomonadota</taxon>
        <taxon>Betaproteobacteria</taxon>
        <taxon>Burkholderiales</taxon>
        <taxon>Alcaligenaceae</taxon>
        <taxon>Paracandidimonas</taxon>
    </lineage>
</organism>
<feature type="signal peptide" evidence="2">
    <location>
        <begin position="1"/>
        <end position="28"/>
    </location>
</feature>
<dbReference type="EMBL" id="SMBX01000009">
    <property type="protein sequence ID" value="TCU94458.1"/>
    <property type="molecule type" value="Genomic_DNA"/>
</dbReference>
<dbReference type="InterPro" id="IPR005064">
    <property type="entry name" value="BUG"/>
</dbReference>
<dbReference type="RefSeq" id="WP_132477759.1">
    <property type="nucleotide sequence ID" value="NZ_JBHRVM010000001.1"/>
</dbReference>
<dbReference type="Gene3D" id="3.40.190.10">
    <property type="entry name" value="Periplasmic binding protein-like II"/>
    <property type="match status" value="1"/>
</dbReference>
<protein>
    <submittedName>
        <fullName evidence="3">Tripartite-type tricarboxylate transporter receptor subunit TctC</fullName>
    </submittedName>
</protein>
<feature type="chain" id="PRO_5020659430" evidence="2">
    <location>
        <begin position="29"/>
        <end position="322"/>
    </location>
</feature>
<evidence type="ECO:0000313" key="3">
    <source>
        <dbReference type="EMBL" id="TCU94458.1"/>
    </source>
</evidence>
<dbReference type="PANTHER" id="PTHR42928">
    <property type="entry name" value="TRICARBOXYLATE-BINDING PROTEIN"/>
    <property type="match status" value="1"/>
</dbReference>
<dbReference type="Gene3D" id="3.40.190.150">
    <property type="entry name" value="Bordetella uptake gene, domain 1"/>
    <property type="match status" value="1"/>
</dbReference>
<evidence type="ECO:0000256" key="2">
    <source>
        <dbReference type="SAM" id="SignalP"/>
    </source>
</evidence>
<comment type="similarity">
    <text evidence="1">Belongs to the UPF0065 (bug) family.</text>
</comment>
<dbReference type="CDD" id="cd07012">
    <property type="entry name" value="PBP2_Bug_TTT"/>
    <property type="match status" value="1"/>
</dbReference>
<dbReference type="Proteomes" id="UP000294692">
    <property type="component" value="Unassembled WGS sequence"/>
</dbReference>
<keyword evidence="3" id="KW-0675">Receptor</keyword>
<accession>A0A4R3UV62</accession>
<comment type="caution">
    <text evidence="3">The sequence shown here is derived from an EMBL/GenBank/DDBJ whole genome shotgun (WGS) entry which is preliminary data.</text>
</comment>
<dbReference type="AlphaFoldDB" id="A0A4R3UV62"/>
<dbReference type="OrthoDB" id="9780943at2"/>
<dbReference type="Pfam" id="PF03401">
    <property type="entry name" value="TctC"/>
    <property type="match status" value="1"/>
</dbReference>
<gene>
    <name evidence="3" type="ORF">EV686_1098</name>
</gene>
<keyword evidence="2" id="KW-0732">Signal</keyword>
<dbReference type="InterPro" id="IPR042100">
    <property type="entry name" value="Bug_dom1"/>
</dbReference>
<reference evidence="3 4" key="1">
    <citation type="submission" date="2019-03" db="EMBL/GenBank/DDBJ databases">
        <title>Genomic Encyclopedia of Type Strains, Phase IV (KMG-IV): sequencing the most valuable type-strain genomes for metagenomic binning, comparative biology and taxonomic classification.</title>
        <authorList>
            <person name="Goeker M."/>
        </authorList>
    </citation>
    <scope>NUCLEOTIDE SEQUENCE [LARGE SCALE GENOMIC DNA]</scope>
    <source>
        <strain evidence="3 4">DSM 100048</strain>
    </source>
</reference>